<accession>A0A2P2LF61</accession>
<name>A0A2P2LF61_RHIMU</name>
<reference evidence="1" key="1">
    <citation type="submission" date="2018-02" db="EMBL/GenBank/DDBJ databases">
        <title>Rhizophora mucronata_Transcriptome.</title>
        <authorList>
            <person name="Meera S.P."/>
            <person name="Sreeshan A."/>
            <person name="Augustine A."/>
        </authorList>
    </citation>
    <scope>NUCLEOTIDE SEQUENCE</scope>
    <source>
        <tissue evidence="1">Leaf</tissue>
    </source>
</reference>
<dbReference type="AlphaFoldDB" id="A0A2P2LF61"/>
<evidence type="ECO:0000313" key="1">
    <source>
        <dbReference type="EMBL" id="MBX16615.1"/>
    </source>
</evidence>
<dbReference type="EMBL" id="GGEC01036131">
    <property type="protein sequence ID" value="MBX16615.1"/>
    <property type="molecule type" value="Transcribed_RNA"/>
</dbReference>
<protein>
    <submittedName>
        <fullName evidence="1">Uncharacterized protein</fullName>
    </submittedName>
</protein>
<sequence>MSLACCFLLMLYLCIFWTIFYSSMQELNFFPIIGFFGSCKEPLCKVY</sequence>
<proteinExistence type="predicted"/>
<organism evidence="1">
    <name type="scientific">Rhizophora mucronata</name>
    <name type="common">Asiatic mangrove</name>
    <dbReference type="NCBI Taxonomy" id="61149"/>
    <lineage>
        <taxon>Eukaryota</taxon>
        <taxon>Viridiplantae</taxon>
        <taxon>Streptophyta</taxon>
        <taxon>Embryophyta</taxon>
        <taxon>Tracheophyta</taxon>
        <taxon>Spermatophyta</taxon>
        <taxon>Magnoliopsida</taxon>
        <taxon>eudicotyledons</taxon>
        <taxon>Gunneridae</taxon>
        <taxon>Pentapetalae</taxon>
        <taxon>rosids</taxon>
        <taxon>fabids</taxon>
        <taxon>Malpighiales</taxon>
        <taxon>Rhizophoraceae</taxon>
        <taxon>Rhizophora</taxon>
    </lineage>
</organism>